<protein>
    <submittedName>
        <fullName evidence="2">Uncharacterized protein</fullName>
    </submittedName>
</protein>
<feature type="signal peptide" evidence="1">
    <location>
        <begin position="1"/>
        <end position="22"/>
    </location>
</feature>
<feature type="chain" id="PRO_5004556836" evidence="1">
    <location>
        <begin position="23"/>
        <end position="166"/>
    </location>
</feature>
<keyword evidence="1" id="KW-0732">Signal</keyword>
<accession>S9SF89</accession>
<name>S9SF89_MAGFU</name>
<dbReference type="STRING" id="1316936.K678_04602"/>
<dbReference type="PATRIC" id="fig|1316936.3.peg.921"/>
<dbReference type="EMBL" id="AQPH01000010">
    <property type="protein sequence ID" value="EPY02723.1"/>
    <property type="molecule type" value="Genomic_DNA"/>
</dbReference>
<comment type="caution">
    <text evidence="2">The sequence shown here is derived from an EMBL/GenBank/DDBJ whole genome shotgun (WGS) entry which is preliminary data.</text>
</comment>
<dbReference type="AlphaFoldDB" id="S9SF89"/>
<evidence type="ECO:0000256" key="1">
    <source>
        <dbReference type="SAM" id="SignalP"/>
    </source>
</evidence>
<organism evidence="2 3">
    <name type="scientific">Magnetospirillum fulvum MGU-K5</name>
    <dbReference type="NCBI Taxonomy" id="1316936"/>
    <lineage>
        <taxon>Bacteria</taxon>
        <taxon>Pseudomonadati</taxon>
        <taxon>Pseudomonadota</taxon>
        <taxon>Alphaproteobacteria</taxon>
        <taxon>Rhodospirillales</taxon>
        <taxon>Rhodospirillaceae</taxon>
        <taxon>Magnetospirillum</taxon>
    </lineage>
</organism>
<dbReference type="Proteomes" id="UP000015350">
    <property type="component" value="Unassembled WGS sequence"/>
</dbReference>
<sequence length="166" mass="17858">MFRCLLALFISIAASVSASALAAEPSAGAPTRLMPDTPLVITISKPDCSRLVRHIPDADVAYRPGVDVHGRPVVSADLDPVAADFARRVVPDVLEIPITINPLTYNKERQGITTPQGIAKGLGLTQSKIGTVKYDFARDTFTFNDQPMMLDDQRALAAACARRGVR</sequence>
<evidence type="ECO:0000313" key="2">
    <source>
        <dbReference type="EMBL" id="EPY02723.1"/>
    </source>
</evidence>
<evidence type="ECO:0000313" key="3">
    <source>
        <dbReference type="Proteomes" id="UP000015350"/>
    </source>
</evidence>
<gene>
    <name evidence="2" type="ORF">K678_04602</name>
</gene>
<dbReference type="RefSeq" id="WP_021131288.1">
    <property type="nucleotide sequence ID" value="NZ_AQPH01000010.1"/>
</dbReference>
<proteinExistence type="predicted"/>
<dbReference type="OrthoDB" id="7365624at2"/>
<reference evidence="2 3" key="1">
    <citation type="submission" date="2013-04" db="EMBL/GenBank/DDBJ databases">
        <authorList>
            <person name="Kuznetsov B."/>
            <person name="Ivanovsky R."/>
        </authorList>
    </citation>
    <scope>NUCLEOTIDE SEQUENCE [LARGE SCALE GENOMIC DNA]</scope>
    <source>
        <strain evidence="2 3">MGU-K5</strain>
    </source>
</reference>